<keyword evidence="1" id="KW-0255">Endonuclease</keyword>
<proteinExistence type="predicted"/>
<dbReference type="AlphaFoldDB" id="A0A4R2JZ08"/>
<gene>
    <name evidence="1" type="ORF">EV192_102658</name>
</gene>
<comment type="caution">
    <text evidence="1">The sequence shown here is derived from an EMBL/GenBank/DDBJ whole genome shotgun (WGS) entry which is preliminary data.</text>
</comment>
<dbReference type="Pfam" id="PF04555">
    <property type="entry name" value="XhoI"/>
    <property type="match status" value="1"/>
</dbReference>
<organism evidence="1 2">
    <name type="scientific">Actinocrispum wychmicini</name>
    <dbReference type="NCBI Taxonomy" id="1213861"/>
    <lineage>
        <taxon>Bacteria</taxon>
        <taxon>Bacillati</taxon>
        <taxon>Actinomycetota</taxon>
        <taxon>Actinomycetes</taxon>
        <taxon>Pseudonocardiales</taxon>
        <taxon>Pseudonocardiaceae</taxon>
        <taxon>Actinocrispum</taxon>
    </lineage>
</organism>
<name>A0A4R2JZ08_9PSEU</name>
<dbReference type="InterPro" id="IPR007636">
    <property type="entry name" value="Restrct_endonuc_II_XhoI"/>
</dbReference>
<dbReference type="GO" id="GO:0009307">
    <property type="term" value="P:DNA restriction-modification system"/>
    <property type="evidence" value="ECO:0007669"/>
    <property type="project" value="InterPro"/>
</dbReference>
<keyword evidence="1" id="KW-0378">Hydrolase</keyword>
<dbReference type="GO" id="GO:0009036">
    <property type="term" value="F:type II site-specific deoxyribonuclease activity"/>
    <property type="evidence" value="ECO:0007669"/>
    <property type="project" value="InterPro"/>
</dbReference>
<evidence type="ECO:0000313" key="1">
    <source>
        <dbReference type="EMBL" id="TCO62519.1"/>
    </source>
</evidence>
<dbReference type="EMBL" id="SLWS01000002">
    <property type="protein sequence ID" value="TCO62519.1"/>
    <property type="molecule type" value="Genomic_DNA"/>
</dbReference>
<keyword evidence="2" id="KW-1185">Reference proteome</keyword>
<keyword evidence="1" id="KW-0540">Nuclease</keyword>
<dbReference type="Proteomes" id="UP000295680">
    <property type="component" value="Unassembled WGS sequence"/>
</dbReference>
<accession>A0A4R2JZ08</accession>
<evidence type="ECO:0000313" key="2">
    <source>
        <dbReference type="Proteomes" id="UP000295680"/>
    </source>
</evidence>
<reference evidence="1 2" key="1">
    <citation type="submission" date="2019-03" db="EMBL/GenBank/DDBJ databases">
        <title>Genomic Encyclopedia of Type Strains, Phase IV (KMG-IV): sequencing the most valuable type-strain genomes for metagenomic binning, comparative biology and taxonomic classification.</title>
        <authorList>
            <person name="Goeker M."/>
        </authorList>
    </citation>
    <scope>NUCLEOTIDE SEQUENCE [LARGE SCALE GENOMIC DNA]</scope>
    <source>
        <strain evidence="1 2">DSM 45934</strain>
    </source>
</reference>
<dbReference type="RefSeq" id="WP_165960346.1">
    <property type="nucleotide sequence ID" value="NZ_SLWS01000002.1"/>
</dbReference>
<protein>
    <submittedName>
        <fullName evidence="1">Restriction endonuclease XhoI</fullName>
    </submittedName>
</protein>
<dbReference type="GO" id="GO:0003677">
    <property type="term" value="F:DNA binding"/>
    <property type="evidence" value="ECO:0007669"/>
    <property type="project" value="InterPro"/>
</dbReference>
<sequence>MTASDEDYNAAIKAFWTGRDLQTEKQIASGRIDAGTRGSVTGGKHLNALQELIAGEFAPLAELGAAVRRGGKIRLPGYYRRSKDWDIVVTYNGILVAAIECKSMVGSVGNNFNNRAEEAIGNAVDLRRSYEAGLVGTIKPWLGFVLVFERTQGSLALVGDQGRPLYRTDPYFDDSSYTTRYQLLFHRLVRDRIYDAACLITSVKGDGIYDEPQSEVSTRNLTTAIAERVAYIKGSPK</sequence>